<comment type="caution">
    <text evidence="1">The sequence shown here is derived from an EMBL/GenBank/DDBJ whole genome shotgun (WGS) entry which is preliminary data.</text>
</comment>
<gene>
    <name evidence="1" type="ORF">ACFQ4C_18215</name>
</gene>
<evidence type="ECO:0000313" key="2">
    <source>
        <dbReference type="Proteomes" id="UP001597116"/>
    </source>
</evidence>
<reference evidence="2" key="1">
    <citation type="journal article" date="2019" name="Int. J. Syst. Evol. Microbiol.">
        <title>The Global Catalogue of Microorganisms (GCM) 10K type strain sequencing project: providing services to taxonomists for standard genome sequencing and annotation.</title>
        <authorList>
            <consortium name="The Broad Institute Genomics Platform"/>
            <consortium name="The Broad Institute Genome Sequencing Center for Infectious Disease"/>
            <person name="Wu L."/>
            <person name="Ma J."/>
        </authorList>
    </citation>
    <scope>NUCLEOTIDE SEQUENCE [LARGE SCALE GENOMIC DNA]</scope>
    <source>
        <strain evidence="2">CCUG 55608</strain>
    </source>
</reference>
<name>A0ABW3QA44_9BACT</name>
<dbReference type="RefSeq" id="WP_265990920.1">
    <property type="nucleotide sequence ID" value="NZ_CP110973.1"/>
</dbReference>
<proteinExistence type="predicted"/>
<organism evidence="1 2">
    <name type="scientific">Larkinella insperata</name>
    <dbReference type="NCBI Taxonomy" id="332158"/>
    <lineage>
        <taxon>Bacteria</taxon>
        <taxon>Pseudomonadati</taxon>
        <taxon>Bacteroidota</taxon>
        <taxon>Cytophagia</taxon>
        <taxon>Cytophagales</taxon>
        <taxon>Spirosomataceae</taxon>
        <taxon>Larkinella</taxon>
    </lineage>
</organism>
<dbReference type="Pfam" id="PF09859">
    <property type="entry name" value="Oxygenase-NA"/>
    <property type="match status" value="1"/>
</dbReference>
<protein>
    <submittedName>
        <fullName evidence="1">2OG-Fe(II) oxygenase</fullName>
    </submittedName>
</protein>
<dbReference type="Gene3D" id="2.60.120.620">
    <property type="entry name" value="q2cbj1_9rhob like domain"/>
    <property type="match status" value="1"/>
</dbReference>
<sequence>MNTDQLDWKAVRASLVERGFAQLNGLVDRAACQQLMALYAEPRHFQKTISMERYRFGQGEYKYFNYPLPGFLQTLRTGLYEELHPVANQWMKNLNRAITYPATHADFLQTCRENGQLLATPLLLRYGVGGYNTLHQDLYGEVYFPLQAVVFLNKPGIDYTGGEFVLTEQVPRAQSKATVLTPGQGDVLIFTTQFRPQKGTKGYFRVAMKHGVSTVHSGTRYTLGIIFHDAQ</sequence>
<evidence type="ECO:0000313" key="1">
    <source>
        <dbReference type="EMBL" id="MFD1143067.1"/>
    </source>
</evidence>
<accession>A0ABW3QA44</accession>
<dbReference type="Proteomes" id="UP001597116">
    <property type="component" value="Unassembled WGS sequence"/>
</dbReference>
<dbReference type="EMBL" id="JBHTLP010000011">
    <property type="protein sequence ID" value="MFD1143067.1"/>
    <property type="molecule type" value="Genomic_DNA"/>
</dbReference>
<keyword evidence="2" id="KW-1185">Reference proteome</keyword>
<dbReference type="InterPro" id="IPR018655">
    <property type="entry name" value="DUF2086"/>
</dbReference>